<proteinExistence type="predicted"/>
<dbReference type="InterPro" id="IPR010559">
    <property type="entry name" value="Sig_transdc_His_kin_internal"/>
</dbReference>
<dbReference type="PANTHER" id="PTHR34220:SF7">
    <property type="entry name" value="SENSOR HISTIDINE KINASE YPDA"/>
    <property type="match status" value="1"/>
</dbReference>
<dbReference type="EMBL" id="JACHOC010000001">
    <property type="protein sequence ID" value="MBB4620156.1"/>
    <property type="molecule type" value="Genomic_DNA"/>
</dbReference>
<name>A0ABR6KFE9_9BACT</name>
<gene>
    <name evidence="3" type="ORF">GGQ57_000030</name>
</gene>
<reference evidence="3 4" key="1">
    <citation type="submission" date="2020-08" db="EMBL/GenBank/DDBJ databases">
        <title>Genomic Encyclopedia of Type Strains, Phase IV (KMG-IV): sequencing the most valuable type-strain genomes for metagenomic binning, comparative biology and taxonomic classification.</title>
        <authorList>
            <person name="Goeker M."/>
        </authorList>
    </citation>
    <scope>NUCLEOTIDE SEQUENCE [LARGE SCALE GENOMIC DNA]</scope>
    <source>
        <strain evidence="3 4">DSM 102983</strain>
    </source>
</reference>
<dbReference type="Gene3D" id="3.30.565.10">
    <property type="entry name" value="Histidine kinase-like ATPase, C-terminal domain"/>
    <property type="match status" value="1"/>
</dbReference>
<feature type="transmembrane region" description="Helical" evidence="1">
    <location>
        <begin position="84"/>
        <end position="105"/>
    </location>
</feature>
<dbReference type="RefSeq" id="WP_183668157.1">
    <property type="nucleotide sequence ID" value="NZ_BMPB01000006.1"/>
</dbReference>
<dbReference type="PANTHER" id="PTHR34220">
    <property type="entry name" value="SENSOR HISTIDINE KINASE YPDA"/>
    <property type="match status" value="1"/>
</dbReference>
<dbReference type="SUPFAM" id="SSF55874">
    <property type="entry name" value="ATPase domain of HSP90 chaperone/DNA topoisomerase II/histidine kinase"/>
    <property type="match status" value="1"/>
</dbReference>
<feature type="domain" description="Signal transduction histidine kinase internal region" evidence="2">
    <location>
        <begin position="156"/>
        <end position="231"/>
    </location>
</feature>
<keyword evidence="1" id="KW-0812">Transmembrane</keyword>
<accession>A0ABR6KFE9</accession>
<dbReference type="InterPro" id="IPR036890">
    <property type="entry name" value="HATPase_C_sf"/>
</dbReference>
<dbReference type="Pfam" id="PF06580">
    <property type="entry name" value="His_kinase"/>
    <property type="match status" value="1"/>
</dbReference>
<evidence type="ECO:0000313" key="4">
    <source>
        <dbReference type="Proteomes" id="UP000533637"/>
    </source>
</evidence>
<evidence type="ECO:0000259" key="2">
    <source>
        <dbReference type="Pfam" id="PF06580"/>
    </source>
</evidence>
<dbReference type="Proteomes" id="UP000533637">
    <property type="component" value="Unassembled WGS sequence"/>
</dbReference>
<keyword evidence="3" id="KW-0418">Kinase</keyword>
<keyword evidence="3" id="KW-0808">Transferase</keyword>
<dbReference type="GO" id="GO:0016301">
    <property type="term" value="F:kinase activity"/>
    <property type="evidence" value="ECO:0007669"/>
    <property type="project" value="UniProtKB-KW"/>
</dbReference>
<organism evidence="3 4">
    <name type="scientific">Parabacteroides faecis</name>
    <dbReference type="NCBI Taxonomy" id="1217282"/>
    <lineage>
        <taxon>Bacteria</taxon>
        <taxon>Pseudomonadati</taxon>
        <taxon>Bacteroidota</taxon>
        <taxon>Bacteroidia</taxon>
        <taxon>Bacteroidales</taxon>
        <taxon>Tannerellaceae</taxon>
        <taxon>Parabacteroides</taxon>
    </lineage>
</organism>
<comment type="caution">
    <text evidence="3">The sequence shown here is derived from an EMBL/GenBank/DDBJ whole genome shotgun (WGS) entry which is preliminary data.</text>
</comment>
<keyword evidence="1" id="KW-1133">Transmembrane helix</keyword>
<keyword evidence="4" id="KW-1185">Reference proteome</keyword>
<evidence type="ECO:0000256" key="1">
    <source>
        <dbReference type="SAM" id="Phobius"/>
    </source>
</evidence>
<keyword evidence="1" id="KW-0472">Membrane</keyword>
<sequence>MMYRLQKWISPVILAVICQQAIRLVTDISIDNTFWVTPSQHLRELIISPPFFYLIDRGLYLLFVKRSTNKKGWKDIVKEYGLAAIYFSICIIITVFIIHILLSLPDYFRDYVIAVMVCVPILLFYFTLIRNEYNRRKVDEQNFELERVKAAQLETEMKFLKAQYHPHFLFNALNTIYFLVDETNMAAKEGIELLSGLLRYRLYDAEEQVPLEDELQFLNTYIAFQKLRIEEGVKVDFSTEIADNQRKIHPLLFHPLLENAFKYVNGNFYIGIRVSQQGNMVIFKITNTIIRYPESEQKAGIGLVNLKQRLSILYPGRHDLSINKEQDLFTATLTIEME</sequence>
<protein>
    <submittedName>
        <fullName evidence="3">Sensor histidine kinase YesM</fullName>
    </submittedName>
</protein>
<feature type="transmembrane region" description="Helical" evidence="1">
    <location>
        <begin position="111"/>
        <end position="129"/>
    </location>
</feature>
<evidence type="ECO:0000313" key="3">
    <source>
        <dbReference type="EMBL" id="MBB4620156.1"/>
    </source>
</evidence>
<dbReference type="InterPro" id="IPR050640">
    <property type="entry name" value="Bact_2-comp_sensor_kinase"/>
</dbReference>